<reference evidence="10 11" key="1">
    <citation type="submission" date="2015-02" db="EMBL/GenBank/DDBJ databases">
        <title>Draft genome sequences of ten Microbacterium spp. with emphasis on heavy metal contaminated environments.</title>
        <authorList>
            <person name="Corretto E."/>
        </authorList>
    </citation>
    <scope>NUCLEOTIDE SEQUENCE [LARGE SCALE GENOMIC DNA]</scope>
    <source>
        <strain evidence="10 11">DSM 18659</strain>
    </source>
</reference>
<evidence type="ECO:0000259" key="9">
    <source>
        <dbReference type="Pfam" id="PF18967"/>
    </source>
</evidence>
<evidence type="ECO:0000256" key="6">
    <source>
        <dbReference type="ARBA" id="ARBA00023118"/>
    </source>
</evidence>
<keyword evidence="6" id="KW-0051">Antiviral defense</keyword>
<feature type="domain" description="Pycsar effector protein" evidence="9">
    <location>
        <begin position="2"/>
        <end position="139"/>
    </location>
</feature>
<dbReference type="InterPro" id="IPR043760">
    <property type="entry name" value="PycTM_dom"/>
</dbReference>
<evidence type="ECO:0000256" key="2">
    <source>
        <dbReference type="ARBA" id="ARBA00022475"/>
    </source>
</evidence>
<evidence type="ECO:0000256" key="5">
    <source>
        <dbReference type="ARBA" id="ARBA00022989"/>
    </source>
</evidence>
<comment type="caution">
    <text evidence="10">The sequence shown here is derived from an EMBL/GenBank/DDBJ whole genome shotgun (WGS) entry which is preliminary data.</text>
</comment>
<dbReference type="OrthoDB" id="4550756at2"/>
<dbReference type="Pfam" id="PF18967">
    <property type="entry name" value="PycTM"/>
    <property type="match status" value="1"/>
</dbReference>
<keyword evidence="4" id="KW-0547">Nucleotide-binding</keyword>
<dbReference type="RefSeq" id="WP_045245763.1">
    <property type="nucleotide sequence ID" value="NZ_JYIY01000030.1"/>
</dbReference>
<dbReference type="GO" id="GO:0051607">
    <property type="term" value="P:defense response to virus"/>
    <property type="evidence" value="ECO:0007669"/>
    <property type="project" value="UniProtKB-KW"/>
</dbReference>
<proteinExistence type="predicted"/>
<name>A0A0F0LYU7_9MICO</name>
<dbReference type="AlphaFoldDB" id="A0A0F0LYU7"/>
<dbReference type="GO" id="GO:0005886">
    <property type="term" value="C:plasma membrane"/>
    <property type="evidence" value="ECO:0007669"/>
    <property type="project" value="UniProtKB-SubCell"/>
</dbReference>
<feature type="transmembrane region" description="Helical" evidence="8">
    <location>
        <begin position="120"/>
        <end position="141"/>
    </location>
</feature>
<dbReference type="GO" id="GO:0000166">
    <property type="term" value="F:nucleotide binding"/>
    <property type="evidence" value="ECO:0007669"/>
    <property type="project" value="UniProtKB-KW"/>
</dbReference>
<keyword evidence="5 8" id="KW-1133">Transmembrane helix</keyword>
<comment type="subcellular location">
    <subcellularLocation>
        <location evidence="1">Cell membrane</location>
    </subcellularLocation>
</comment>
<dbReference type="Proteomes" id="UP000033451">
    <property type="component" value="Unassembled WGS sequence"/>
</dbReference>
<organism evidence="10 11">
    <name type="scientific">Microbacterium ginsengisoli</name>
    <dbReference type="NCBI Taxonomy" id="400772"/>
    <lineage>
        <taxon>Bacteria</taxon>
        <taxon>Bacillati</taxon>
        <taxon>Actinomycetota</taxon>
        <taxon>Actinomycetes</taxon>
        <taxon>Micrococcales</taxon>
        <taxon>Microbacteriaceae</taxon>
        <taxon>Microbacterium</taxon>
    </lineage>
</organism>
<evidence type="ECO:0000313" key="11">
    <source>
        <dbReference type="Proteomes" id="UP000033451"/>
    </source>
</evidence>
<keyword evidence="3 8" id="KW-0812">Transmembrane</keyword>
<evidence type="ECO:0000256" key="8">
    <source>
        <dbReference type="SAM" id="Phobius"/>
    </source>
</evidence>
<accession>A0A0F0LYU7</accession>
<keyword evidence="11" id="KW-1185">Reference proteome</keyword>
<dbReference type="STRING" id="400772.RR49_00076"/>
<evidence type="ECO:0000313" key="10">
    <source>
        <dbReference type="EMBL" id="KJL45224.1"/>
    </source>
</evidence>
<dbReference type="EMBL" id="JYIY01000030">
    <property type="protein sequence ID" value="KJL45224.1"/>
    <property type="molecule type" value="Genomic_DNA"/>
</dbReference>
<keyword evidence="7 8" id="KW-0472">Membrane</keyword>
<evidence type="ECO:0000256" key="3">
    <source>
        <dbReference type="ARBA" id="ARBA00022692"/>
    </source>
</evidence>
<evidence type="ECO:0000256" key="4">
    <source>
        <dbReference type="ARBA" id="ARBA00022741"/>
    </source>
</evidence>
<evidence type="ECO:0000256" key="7">
    <source>
        <dbReference type="ARBA" id="ARBA00023136"/>
    </source>
</evidence>
<evidence type="ECO:0000256" key="1">
    <source>
        <dbReference type="ARBA" id="ARBA00004236"/>
    </source>
</evidence>
<sequence>MTLAFVGVLGTMLFNLVREFTQRSLIFDVIVVAACALLVLTAALCGWTLTPRVNDKDAAPEAINRVFFASIARHFKGDRPGYTEVLGTLTADPRELVRDLADQVHANAKIATLKAKYVKWAIRSALAAGACVAAVAIIVGIESI</sequence>
<keyword evidence="2" id="KW-1003">Cell membrane</keyword>
<protein>
    <recommendedName>
        <fullName evidence="9">Pycsar effector protein domain-containing protein</fullName>
    </recommendedName>
</protein>
<feature type="transmembrane region" description="Helical" evidence="8">
    <location>
        <begin position="29"/>
        <end position="49"/>
    </location>
</feature>
<dbReference type="PATRIC" id="fig|400772.4.peg.93"/>
<gene>
    <name evidence="10" type="ORF">RR49_00076</name>
</gene>